<reference evidence="4 5" key="1">
    <citation type="journal article" date="2014" name="Genome Announc.">
        <title>Complete Genome Sequence of Hyphomicrobium nitrativorans Strain NL23, a Denitrifying Bacterium Isolated from Biofilm of a Methanol-Fed Denitrification System Treating Seawater at the Montreal Biodome.</title>
        <authorList>
            <person name="Martineau C."/>
            <person name="Villeneuve C."/>
            <person name="Mauffrey F."/>
            <person name="Villemur R."/>
        </authorList>
    </citation>
    <scope>NUCLEOTIDE SEQUENCE [LARGE SCALE GENOMIC DNA]</scope>
    <source>
        <strain evidence="4">NL23</strain>
    </source>
</reference>
<dbReference type="PANTHER" id="PTHR43119">
    <property type="entry name" value="ABC TRANSPORT PROTEIN ATP-BINDING COMPONENT-RELATED"/>
    <property type="match status" value="1"/>
</dbReference>
<protein>
    <submittedName>
        <fullName evidence="4">ATP-binding protein</fullName>
    </submittedName>
</protein>
<sequence length="211" mass="23074">MLRVEKLRIGSLPSLSFAVADGECLAVEGPSGSGKTRILRAIADLDPNDGQLFLDGVERREMPATDWRKHVRYAAAEPGWWADTPRQTLPATEFADARTLRLLTALGLDETLVDRQISLLSTGERQRLALARALLDEPRVLLLDEPTAALDASATEMVEEVIRFQLHARRSVLIASHDTDLLDRLAHVRLQLAPPSRALPAGVAPQGRAPA</sequence>
<name>V5SG38_9HYPH</name>
<dbReference type="SUPFAM" id="SSF52540">
    <property type="entry name" value="P-loop containing nucleoside triphosphate hydrolases"/>
    <property type="match status" value="1"/>
</dbReference>
<dbReference type="InterPro" id="IPR003593">
    <property type="entry name" value="AAA+_ATPase"/>
</dbReference>
<gene>
    <name evidence="4" type="ORF">W911_15610</name>
</gene>
<dbReference type="SMART" id="SM00382">
    <property type="entry name" value="AAA"/>
    <property type="match status" value="1"/>
</dbReference>
<keyword evidence="5" id="KW-1185">Reference proteome</keyword>
<dbReference type="Gene3D" id="3.40.50.300">
    <property type="entry name" value="P-loop containing nucleotide triphosphate hydrolases"/>
    <property type="match status" value="1"/>
</dbReference>
<dbReference type="InterPro" id="IPR003439">
    <property type="entry name" value="ABC_transporter-like_ATP-bd"/>
</dbReference>
<dbReference type="AlphaFoldDB" id="V5SG38"/>
<evidence type="ECO:0000313" key="5">
    <source>
        <dbReference type="Proteomes" id="UP000018542"/>
    </source>
</evidence>
<dbReference type="EMBL" id="CP006912">
    <property type="protein sequence ID" value="AHB49503.1"/>
    <property type="molecule type" value="Genomic_DNA"/>
</dbReference>
<evidence type="ECO:0000256" key="2">
    <source>
        <dbReference type="ARBA" id="ARBA00022840"/>
    </source>
</evidence>
<proteinExistence type="predicted"/>
<dbReference type="Proteomes" id="UP000018542">
    <property type="component" value="Chromosome"/>
</dbReference>
<evidence type="ECO:0000256" key="1">
    <source>
        <dbReference type="ARBA" id="ARBA00022741"/>
    </source>
</evidence>
<dbReference type="KEGG" id="hni:W911_15610"/>
<evidence type="ECO:0000313" key="4">
    <source>
        <dbReference type="EMBL" id="AHB49503.1"/>
    </source>
</evidence>
<evidence type="ECO:0000259" key="3">
    <source>
        <dbReference type="PROSITE" id="PS50893"/>
    </source>
</evidence>
<dbReference type="PANTHER" id="PTHR43119:SF1">
    <property type="entry name" value="ABC TRANSPORTER DOMAIN-CONTAINING PROTEIN"/>
    <property type="match status" value="1"/>
</dbReference>
<dbReference type="HOGENOM" id="CLU_000604_1_22_5"/>
<dbReference type="InterPro" id="IPR027417">
    <property type="entry name" value="P-loop_NTPase"/>
</dbReference>
<dbReference type="PATRIC" id="fig|1029756.8.peg.3253"/>
<dbReference type="GO" id="GO:0005524">
    <property type="term" value="F:ATP binding"/>
    <property type="evidence" value="ECO:0007669"/>
    <property type="project" value="UniProtKB-KW"/>
</dbReference>
<keyword evidence="2 4" id="KW-0067">ATP-binding</keyword>
<keyword evidence="1" id="KW-0547">Nucleotide-binding</keyword>
<accession>V5SG38</accession>
<feature type="domain" description="ABC transporter" evidence="3">
    <location>
        <begin position="2"/>
        <end position="211"/>
    </location>
</feature>
<dbReference type="STRING" id="1029756.W911_15610"/>
<dbReference type="Pfam" id="PF00005">
    <property type="entry name" value="ABC_tran"/>
    <property type="match status" value="1"/>
</dbReference>
<dbReference type="PROSITE" id="PS50893">
    <property type="entry name" value="ABC_TRANSPORTER_2"/>
    <property type="match status" value="1"/>
</dbReference>
<organism evidence="4 5">
    <name type="scientific">Hyphomicrobium nitrativorans NL23</name>
    <dbReference type="NCBI Taxonomy" id="1029756"/>
    <lineage>
        <taxon>Bacteria</taxon>
        <taxon>Pseudomonadati</taxon>
        <taxon>Pseudomonadota</taxon>
        <taxon>Alphaproteobacteria</taxon>
        <taxon>Hyphomicrobiales</taxon>
        <taxon>Hyphomicrobiaceae</taxon>
        <taxon>Hyphomicrobium</taxon>
    </lineage>
</organism>
<dbReference type="GO" id="GO:0016887">
    <property type="term" value="F:ATP hydrolysis activity"/>
    <property type="evidence" value="ECO:0007669"/>
    <property type="project" value="InterPro"/>
</dbReference>